<organism evidence="1 2">
    <name type="scientific">Fusarium oxysporum</name>
    <name type="common">Fusarium vascular wilt</name>
    <dbReference type="NCBI Taxonomy" id="5507"/>
    <lineage>
        <taxon>Eukaryota</taxon>
        <taxon>Fungi</taxon>
        <taxon>Dikarya</taxon>
        <taxon>Ascomycota</taxon>
        <taxon>Pezizomycotina</taxon>
        <taxon>Sordariomycetes</taxon>
        <taxon>Hypocreomycetidae</taxon>
        <taxon>Hypocreales</taxon>
        <taxon>Nectriaceae</taxon>
        <taxon>Fusarium</taxon>
        <taxon>Fusarium oxysporum species complex</taxon>
    </lineage>
</organism>
<dbReference type="EMBL" id="MRCY01000460">
    <property type="protein sequence ID" value="RKK85905.1"/>
    <property type="molecule type" value="Genomic_DNA"/>
</dbReference>
<accession>A0A420N9K0</accession>
<protein>
    <submittedName>
        <fullName evidence="1">Uncharacterized protein</fullName>
    </submittedName>
</protein>
<comment type="caution">
    <text evidence="1">The sequence shown here is derived from an EMBL/GenBank/DDBJ whole genome shotgun (WGS) entry which is preliminary data.</text>
</comment>
<dbReference type="Proteomes" id="UP000285860">
    <property type="component" value="Unassembled WGS sequence"/>
</dbReference>
<dbReference type="AlphaFoldDB" id="A0A420N9K0"/>
<gene>
    <name evidence="1" type="ORF">BFJ68_g17206</name>
</gene>
<reference evidence="1 2" key="1">
    <citation type="journal article" date="2018" name="Sci. Rep.">
        <title>Characterisation of pathogen-specific regions and novel effector candidates in Fusarium oxysporum f. sp. cepae.</title>
        <authorList>
            <person name="Armitage A.D."/>
            <person name="Taylor A."/>
            <person name="Sobczyk M.K."/>
            <person name="Baxter L."/>
            <person name="Greenfield B.P."/>
            <person name="Bates H.J."/>
            <person name="Wilson F."/>
            <person name="Jackson A.C."/>
            <person name="Ott S."/>
            <person name="Harrison R.J."/>
            <person name="Clarkson J.P."/>
        </authorList>
    </citation>
    <scope>NUCLEOTIDE SEQUENCE [LARGE SCALE GENOMIC DNA]</scope>
    <source>
        <strain evidence="1 2">Fo_A28</strain>
    </source>
</reference>
<evidence type="ECO:0000313" key="2">
    <source>
        <dbReference type="Proteomes" id="UP000285860"/>
    </source>
</evidence>
<proteinExistence type="predicted"/>
<evidence type="ECO:0000313" key="1">
    <source>
        <dbReference type="EMBL" id="RKK85905.1"/>
    </source>
</evidence>
<name>A0A420N9K0_FUSOX</name>
<sequence length="261" mass="28392">MKAMGDQCAYQERPSSSKTLTLSDVNNRLQSLEVKVRGDPHLRRNVGDTPLASGSSTVIPVLMEQSASHQSHDAAEETVYGPSSNISFLQEVIQLQDPEMDTTQSAQSSACPNERTMPDLLGFTEVQSPSLAHDVDLVSLPDLTFGAASTLLAASLCPDLEVNLDFDPAKTSWERALQIFEFHKSHVESAAKGIEALNPDGFIDQFVDSGDGHMADSMPFDGAPAVDESWLTGMADDFNEFFTSDSLEQSWLSSQSIDWAM</sequence>